<dbReference type="InterPro" id="IPR056569">
    <property type="entry name" value="ArlJ-like"/>
</dbReference>
<organism evidence="8 9">
    <name type="scientific">Candidatus Nanoclepta minutus</name>
    <dbReference type="NCBI Taxonomy" id="1940235"/>
    <lineage>
        <taxon>Archaea</taxon>
        <taxon>Nanobdellota</taxon>
        <taxon>Candidatus Nanoclepta</taxon>
    </lineage>
</organism>
<comment type="caution">
    <text evidence="8">The sequence shown here is derived from an EMBL/GenBank/DDBJ whole genome shotgun (WGS) entry which is preliminary data.</text>
</comment>
<feature type="transmembrane region" description="Helical" evidence="6">
    <location>
        <begin position="165"/>
        <end position="185"/>
    </location>
</feature>
<evidence type="ECO:0000256" key="2">
    <source>
        <dbReference type="ARBA" id="ARBA00022475"/>
    </source>
</evidence>
<dbReference type="Pfam" id="PF00482">
    <property type="entry name" value="T2SSF"/>
    <property type="match status" value="1"/>
</dbReference>
<comment type="subcellular location">
    <subcellularLocation>
        <location evidence="1">Cell membrane</location>
        <topology evidence="1">Multi-pass membrane protein</topology>
    </subcellularLocation>
</comment>
<dbReference type="InterPro" id="IPR018076">
    <property type="entry name" value="T2SS_GspF_dom"/>
</dbReference>
<accession>A0A397WMA2</accession>
<evidence type="ECO:0000259" key="7">
    <source>
        <dbReference type="Pfam" id="PF00482"/>
    </source>
</evidence>
<keyword evidence="2" id="KW-1003">Cell membrane</keyword>
<feature type="transmembrane region" description="Helical" evidence="6">
    <location>
        <begin position="205"/>
        <end position="223"/>
    </location>
</feature>
<evidence type="ECO:0000256" key="4">
    <source>
        <dbReference type="ARBA" id="ARBA00022989"/>
    </source>
</evidence>
<keyword evidence="4 6" id="KW-1133">Transmembrane helix</keyword>
<sequence length="251" mass="28961">MDKRIIFILSFITLFLIVLKIDPIIKLALIALIFSLFSLKYFKEYIEDQELERNFPIFLRDLSQYIKIGQPLPIAVRSLMNNNYGKKLNQYIKYLHLQMEYGVPFNKALINLTRKINVKSVRQSLSILSSLLTRGSGTSELFESMSEMFYVSNSLKKERLSNVRYLAFSYYGLFILVILVIYAVYRFMYFVPLGNSFEVMNAYKQVSSVFILLNALFTGLVIGKVSEGKIVAGIVHSIFLLVVSTIFILVF</sequence>
<feature type="domain" description="Type II secretion system protein GspF" evidence="7">
    <location>
        <begin position="58"/>
        <end position="183"/>
    </location>
</feature>
<keyword evidence="5 6" id="KW-0472">Membrane</keyword>
<dbReference type="PANTHER" id="PTHR35402:SF1">
    <property type="entry name" value="TYPE II SECRETION SYSTEM PROTEIN GSPF DOMAIN-CONTAINING PROTEIN"/>
    <property type="match status" value="1"/>
</dbReference>
<evidence type="ECO:0000313" key="9">
    <source>
        <dbReference type="Proteomes" id="UP000266622"/>
    </source>
</evidence>
<evidence type="ECO:0000256" key="3">
    <source>
        <dbReference type="ARBA" id="ARBA00022692"/>
    </source>
</evidence>
<feature type="transmembrane region" description="Helical" evidence="6">
    <location>
        <begin position="230"/>
        <end position="250"/>
    </location>
</feature>
<evidence type="ECO:0000256" key="5">
    <source>
        <dbReference type="ARBA" id="ARBA00023136"/>
    </source>
</evidence>
<dbReference type="EMBL" id="MWMI01000004">
    <property type="protein sequence ID" value="RIB35180.1"/>
    <property type="molecule type" value="Genomic_DNA"/>
</dbReference>
<gene>
    <name evidence="8" type="ORF">BXU00_02515</name>
</gene>
<dbReference type="Proteomes" id="UP000266622">
    <property type="component" value="Unassembled WGS sequence"/>
</dbReference>
<name>A0A397WMA2_9ARCH</name>
<reference evidence="8 9" key="1">
    <citation type="journal article" date="2018" name="Syst. Appl. Microbiol.">
        <title>A new symbiotic nanoarchaeote (Candidatus Nanoclepta minutus) and its host (Zestosphaera tikiterensis gen. nov., sp. nov.) from a New Zealand hot spring.</title>
        <authorList>
            <person name="St John E."/>
            <person name="Liu Y."/>
            <person name="Podar M."/>
            <person name="Stott M.B."/>
            <person name="Meneghin J."/>
            <person name="Chen Z."/>
            <person name="Lagutin K."/>
            <person name="Mitchell K."/>
            <person name="Reysenbach A.L."/>
        </authorList>
    </citation>
    <scope>NUCLEOTIDE SEQUENCE [LARGE SCALE GENOMIC DNA]</scope>
    <source>
        <strain evidence="8">NZ3</strain>
    </source>
</reference>
<dbReference type="GO" id="GO:0005886">
    <property type="term" value="C:plasma membrane"/>
    <property type="evidence" value="ECO:0007669"/>
    <property type="project" value="UniProtKB-SubCell"/>
</dbReference>
<feature type="transmembrane region" description="Helical" evidence="6">
    <location>
        <begin position="6"/>
        <end position="37"/>
    </location>
</feature>
<dbReference type="PANTHER" id="PTHR35402">
    <property type="entry name" value="INTEGRAL MEMBRANE PROTEIN-RELATED"/>
    <property type="match status" value="1"/>
</dbReference>
<evidence type="ECO:0000256" key="1">
    <source>
        <dbReference type="ARBA" id="ARBA00004651"/>
    </source>
</evidence>
<proteinExistence type="predicted"/>
<evidence type="ECO:0000313" key="8">
    <source>
        <dbReference type="EMBL" id="RIB35180.1"/>
    </source>
</evidence>
<keyword evidence="3 6" id="KW-0812">Transmembrane</keyword>
<dbReference type="AlphaFoldDB" id="A0A397WMA2"/>
<evidence type="ECO:0000256" key="6">
    <source>
        <dbReference type="SAM" id="Phobius"/>
    </source>
</evidence>
<protein>
    <recommendedName>
        <fullName evidence="7">Type II secretion system protein GspF domain-containing protein</fullName>
    </recommendedName>
</protein>